<sequence length="186" mass="21540">MGNKICVPLADAFHFRNSLLKEDVIPIIKQWWEDGELCFGVEEFAFSFDVVVDIEQHFLVFDTDRNGKVDAHEVFMAYILLAAGDLELKVDTAFSVFAGKADSLNFDELVMLVEACLRGVRKVCKFDVEIPEDEVLFHCRSAFDLFQIPHTGRISRQQFSKWVLSEPYPRTFVQWVHMPQMLQEED</sequence>
<proteinExistence type="predicted"/>
<dbReference type="AlphaFoldDB" id="A0A7S1AFL6"/>
<evidence type="ECO:0000256" key="1">
    <source>
        <dbReference type="ARBA" id="ARBA00022837"/>
    </source>
</evidence>
<protein>
    <recommendedName>
        <fullName evidence="2">EF-hand domain-containing protein</fullName>
    </recommendedName>
</protein>
<dbReference type="InterPro" id="IPR011992">
    <property type="entry name" value="EF-hand-dom_pair"/>
</dbReference>
<evidence type="ECO:0000259" key="2">
    <source>
        <dbReference type="PROSITE" id="PS50222"/>
    </source>
</evidence>
<dbReference type="GO" id="GO:0005509">
    <property type="term" value="F:calcium ion binding"/>
    <property type="evidence" value="ECO:0007669"/>
    <property type="project" value="InterPro"/>
</dbReference>
<name>A0A7S1AFL6_NOCSC</name>
<feature type="domain" description="EF-hand" evidence="2">
    <location>
        <begin position="49"/>
        <end position="84"/>
    </location>
</feature>
<dbReference type="PROSITE" id="PS00018">
    <property type="entry name" value="EF_HAND_1"/>
    <property type="match status" value="1"/>
</dbReference>
<organism evidence="3">
    <name type="scientific">Noctiluca scintillans</name>
    <name type="common">Sea sparkle</name>
    <name type="synonym">Red tide dinoflagellate</name>
    <dbReference type="NCBI Taxonomy" id="2966"/>
    <lineage>
        <taxon>Eukaryota</taxon>
        <taxon>Sar</taxon>
        <taxon>Alveolata</taxon>
        <taxon>Dinophyceae</taxon>
        <taxon>Noctilucales</taxon>
        <taxon>Noctilucaceae</taxon>
        <taxon>Noctiluca</taxon>
    </lineage>
</organism>
<accession>A0A7S1AFL6</accession>
<dbReference type="EMBL" id="HBFQ01037999">
    <property type="protein sequence ID" value="CAD8852545.1"/>
    <property type="molecule type" value="Transcribed_RNA"/>
</dbReference>
<dbReference type="PROSITE" id="PS50222">
    <property type="entry name" value="EF_HAND_2"/>
    <property type="match status" value="1"/>
</dbReference>
<evidence type="ECO:0000313" key="3">
    <source>
        <dbReference type="EMBL" id="CAD8852545.1"/>
    </source>
</evidence>
<dbReference type="InterPro" id="IPR018247">
    <property type="entry name" value="EF_Hand_1_Ca_BS"/>
</dbReference>
<dbReference type="SUPFAM" id="SSF47473">
    <property type="entry name" value="EF-hand"/>
    <property type="match status" value="1"/>
</dbReference>
<keyword evidence="1" id="KW-0106">Calcium</keyword>
<gene>
    <name evidence="3" type="ORF">NSCI0253_LOCUS26895</name>
</gene>
<dbReference type="InterPro" id="IPR002048">
    <property type="entry name" value="EF_hand_dom"/>
</dbReference>
<dbReference type="Gene3D" id="1.10.238.10">
    <property type="entry name" value="EF-hand"/>
    <property type="match status" value="1"/>
</dbReference>
<reference evidence="3" key="1">
    <citation type="submission" date="2021-01" db="EMBL/GenBank/DDBJ databases">
        <authorList>
            <person name="Corre E."/>
            <person name="Pelletier E."/>
            <person name="Niang G."/>
            <person name="Scheremetjew M."/>
            <person name="Finn R."/>
            <person name="Kale V."/>
            <person name="Holt S."/>
            <person name="Cochrane G."/>
            <person name="Meng A."/>
            <person name="Brown T."/>
            <person name="Cohen L."/>
        </authorList>
    </citation>
    <scope>NUCLEOTIDE SEQUENCE</scope>
</reference>